<evidence type="ECO:0000313" key="1">
    <source>
        <dbReference type="EMBL" id="MFD1662937.1"/>
    </source>
</evidence>
<dbReference type="EMBL" id="JBHUDX010000108">
    <property type="protein sequence ID" value="MFD1662937.1"/>
    <property type="molecule type" value="Genomic_DNA"/>
</dbReference>
<comment type="caution">
    <text evidence="1">The sequence shown here is derived from an EMBL/GenBank/DDBJ whole genome shotgun (WGS) entry which is preliminary data.</text>
</comment>
<dbReference type="Proteomes" id="UP001597261">
    <property type="component" value="Unassembled WGS sequence"/>
</dbReference>
<protein>
    <submittedName>
        <fullName evidence="1">DUF6507 family protein</fullName>
    </submittedName>
</protein>
<keyword evidence="2" id="KW-1185">Reference proteome</keyword>
<sequence>MESIHGSYALFHRGFSVTGWDISSSGVQFVTSLVEDAMDDLAKDVKAYGKNVESAACSAGTISGPYCGLAPTGPVGAALALFVDKTAPDLLFLGARAANSVNGAREATACYVAGDLHMAATAEHKALATPKIDLPGQCGNTGSGKGKGAGEK</sequence>
<name>A0ABW4J224_9ACTN</name>
<dbReference type="Pfam" id="PF20117">
    <property type="entry name" value="DUF6507"/>
    <property type="match status" value="1"/>
</dbReference>
<organism evidence="1 2">
    <name type="scientific">Streptomyces caeni</name>
    <dbReference type="NCBI Taxonomy" id="2307231"/>
    <lineage>
        <taxon>Bacteria</taxon>
        <taxon>Bacillati</taxon>
        <taxon>Actinomycetota</taxon>
        <taxon>Actinomycetes</taxon>
        <taxon>Kitasatosporales</taxon>
        <taxon>Streptomycetaceae</taxon>
        <taxon>Streptomyces</taxon>
    </lineage>
</organism>
<dbReference type="RefSeq" id="WP_381091324.1">
    <property type="nucleotide sequence ID" value="NZ_JBHUDX010000108.1"/>
</dbReference>
<accession>A0ABW4J224</accession>
<dbReference type="InterPro" id="IPR045436">
    <property type="entry name" value="DUF6507"/>
</dbReference>
<reference evidence="2" key="1">
    <citation type="journal article" date="2019" name="Int. J. Syst. Evol. Microbiol.">
        <title>The Global Catalogue of Microorganisms (GCM) 10K type strain sequencing project: providing services to taxonomists for standard genome sequencing and annotation.</title>
        <authorList>
            <consortium name="The Broad Institute Genomics Platform"/>
            <consortium name="The Broad Institute Genome Sequencing Center for Infectious Disease"/>
            <person name="Wu L."/>
            <person name="Ma J."/>
        </authorList>
    </citation>
    <scope>NUCLEOTIDE SEQUENCE [LARGE SCALE GENOMIC DNA]</scope>
    <source>
        <strain evidence="2">CGMCC 1.12470</strain>
    </source>
</reference>
<proteinExistence type="predicted"/>
<evidence type="ECO:0000313" key="2">
    <source>
        <dbReference type="Proteomes" id="UP001597261"/>
    </source>
</evidence>
<gene>
    <name evidence="1" type="ORF">ACFSL4_33410</name>
</gene>